<dbReference type="Pfam" id="PF12650">
    <property type="entry name" value="DUF3784"/>
    <property type="match status" value="1"/>
</dbReference>
<keyword evidence="3" id="KW-1185">Reference proteome</keyword>
<proteinExistence type="predicted"/>
<reference evidence="2 3" key="1">
    <citation type="submission" date="2016-12" db="EMBL/GenBank/DDBJ databases">
        <title>The whole genome sequencing and assembly of Bacillus cohnii DSM 6307T strain.</title>
        <authorList>
            <person name="Lee Y.-J."/>
            <person name="Yi H."/>
            <person name="Bahn Y.-S."/>
            <person name="Kim J.F."/>
            <person name="Lee D.-W."/>
        </authorList>
    </citation>
    <scope>NUCLEOTIDE SEQUENCE [LARGE SCALE GENOMIC DNA]</scope>
    <source>
        <strain evidence="2 3">DSM 6307</strain>
    </source>
</reference>
<feature type="transmembrane region" description="Helical" evidence="1">
    <location>
        <begin position="86"/>
        <end position="102"/>
    </location>
</feature>
<dbReference type="KEGG" id="bcoh:BC6307_02525"/>
<feature type="transmembrane region" description="Helical" evidence="1">
    <location>
        <begin position="114"/>
        <end position="137"/>
    </location>
</feature>
<dbReference type="EMBL" id="CP018866">
    <property type="protein sequence ID" value="AST90234.1"/>
    <property type="molecule type" value="Genomic_DNA"/>
</dbReference>
<name>A0A223KLI8_9BACI</name>
<accession>A0A223KLI8</accession>
<protein>
    <recommendedName>
        <fullName evidence="4">Bacterial Pleckstrin homology domain-containing protein</fullName>
    </recommendedName>
</protein>
<evidence type="ECO:0000313" key="2">
    <source>
        <dbReference type="EMBL" id="AST90234.1"/>
    </source>
</evidence>
<evidence type="ECO:0008006" key="4">
    <source>
        <dbReference type="Google" id="ProtNLM"/>
    </source>
</evidence>
<dbReference type="Proteomes" id="UP000215224">
    <property type="component" value="Chromosome"/>
</dbReference>
<dbReference type="STRING" id="1314751.GCA_001591425_04958"/>
<dbReference type="AlphaFoldDB" id="A0A223KLI8"/>
<organism evidence="2 3">
    <name type="scientific">Sutcliffiella cohnii</name>
    <dbReference type="NCBI Taxonomy" id="33932"/>
    <lineage>
        <taxon>Bacteria</taxon>
        <taxon>Bacillati</taxon>
        <taxon>Bacillota</taxon>
        <taxon>Bacilli</taxon>
        <taxon>Bacillales</taxon>
        <taxon>Bacillaceae</taxon>
        <taxon>Sutcliffiella</taxon>
    </lineage>
</organism>
<evidence type="ECO:0000313" key="3">
    <source>
        <dbReference type="Proteomes" id="UP000215224"/>
    </source>
</evidence>
<evidence type="ECO:0000256" key="1">
    <source>
        <dbReference type="SAM" id="Phobius"/>
    </source>
</evidence>
<feature type="transmembrane region" description="Helical" evidence="1">
    <location>
        <begin position="6"/>
        <end position="27"/>
    </location>
</feature>
<sequence length="247" mass="28183">MSKSTIIFIITMGFTLIIHGGLTYLVVKLKNYSLINGFNNRPLEEQEQLIKNGYPQAIGKLLLYTFYILFVSVILGIFQVPYGFEIGLAVFLIVLLGGIIYIQKYDLPSKRKKTTLWTVIFSVITFLFIGLTLLIGFQDNKVEITDNELIISGNYGENWKLAEIEEIALLDALPEVEMRTNGFAAAGRLKGNFRLEEPYGRGKLFVYKNYAPFLYIKNGESYIIINRKDPQETLTLYNELSNVINSY</sequence>
<dbReference type="InterPro" id="IPR017259">
    <property type="entry name" value="UCP037672"/>
</dbReference>
<keyword evidence="1" id="KW-1133">Transmembrane helix</keyword>
<keyword evidence="1" id="KW-0812">Transmembrane</keyword>
<dbReference type="RefSeq" id="WP_066421882.1">
    <property type="nucleotide sequence ID" value="NZ_CP018866.1"/>
</dbReference>
<keyword evidence="1" id="KW-0472">Membrane</keyword>
<gene>
    <name evidence="2" type="ORF">BC6307_02525</name>
</gene>
<feature type="transmembrane region" description="Helical" evidence="1">
    <location>
        <begin position="61"/>
        <end position="80"/>
    </location>
</feature>